<keyword evidence="2" id="KW-0677">Repeat</keyword>
<dbReference type="InterPro" id="IPR000210">
    <property type="entry name" value="BTB/POZ_dom"/>
</dbReference>
<dbReference type="EMBL" id="CAQQ02074152">
    <property type="status" value="NOT_ANNOTATED_CDS"/>
    <property type="molecule type" value="Genomic_DNA"/>
</dbReference>
<dbReference type="Gene3D" id="1.25.40.420">
    <property type="match status" value="1"/>
</dbReference>
<dbReference type="Pfam" id="PF07707">
    <property type="entry name" value="BACK"/>
    <property type="match status" value="1"/>
</dbReference>
<evidence type="ECO:0000313" key="5">
    <source>
        <dbReference type="EnsemblMetazoa" id="MESCA003504-PA"/>
    </source>
</evidence>
<feature type="domain" description="BTB" evidence="4">
    <location>
        <begin position="26"/>
        <end position="94"/>
    </location>
</feature>
<evidence type="ECO:0000256" key="1">
    <source>
        <dbReference type="ARBA" id="ARBA00022441"/>
    </source>
</evidence>
<dbReference type="Gene3D" id="3.30.710.10">
    <property type="entry name" value="Potassium Channel Kv1.1, Chain A"/>
    <property type="match status" value="1"/>
</dbReference>
<evidence type="ECO:0000259" key="4">
    <source>
        <dbReference type="PROSITE" id="PS50097"/>
    </source>
</evidence>
<dbReference type="EnsemblMetazoa" id="MESCA003504-RA">
    <property type="protein sequence ID" value="MESCA003504-PA"/>
    <property type="gene ID" value="MESCA003504"/>
</dbReference>
<evidence type="ECO:0000313" key="6">
    <source>
        <dbReference type="Proteomes" id="UP000015102"/>
    </source>
</evidence>
<proteinExistence type="predicted"/>
<dbReference type="InterPro" id="IPR011333">
    <property type="entry name" value="SKP1/BTB/POZ_sf"/>
</dbReference>
<reference evidence="5" key="2">
    <citation type="submission" date="2015-06" db="UniProtKB">
        <authorList>
            <consortium name="EnsemblMetazoa"/>
        </authorList>
    </citation>
    <scope>IDENTIFICATION</scope>
</reference>
<dbReference type="HOGENOM" id="CLU_004253_11_1_1"/>
<evidence type="ECO:0000256" key="2">
    <source>
        <dbReference type="ARBA" id="ARBA00022737"/>
    </source>
</evidence>
<dbReference type="SUPFAM" id="SSF54695">
    <property type="entry name" value="POZ domain"/>
    <property type="match status" value="1"/>
</dbReference>
<feature type="transmembrane region" description="Helical" evidence="3">
    <location>
        <begin position="172"/>
        <end position="189"/>
    </location>
</feature>
<dbReference type="OMA" id="RIRNICY"/>
<dbReference type="PANTHER" id="PTHR45632">
    <property type="entry name" value="LD33804P"/>
    <property type="match status" value="1"/>
</dbReference>
<sequence>MLFHSSDHGDNLSAALYALKTKKQFCDITIITDEGELIAAHKNVLSSTCLYFEAMLNGNFKDGASNTVRIRNICYQTLHECINFLYTGDISITEDNVFELLESSVFLQIEWIKEKCCSYLIRIMTVDNCLDILNIAENFSCDNLYQSAFIYVARNFSRIILKPGFLNISLKLVSKAFFICTNFFINILYKFKKNKKIFFIIFYRILN</sequence>
<dbReference type="InterPro" id="IPR011705">
    <property type="entry name" value="BACK"/>
</dbReference>
<name>T1GJ61_MEGSC</name>
<keyword evidence="3" id="KW-0812">Transmembrane</keyword>
<dbReference type="Proteomes" id="UP000015102">
    <property type="component" value="Unassembled WGS sequence"/>
</dbReference>
<keyword evidence="3" id="KW-1133">Transmembrane helix</keyword>
<dbReference type="STRING" id="36166.T1GJ61"/>
<dbReference type="Pfam" id="PF00651">
    <property type="entry name" value="BTB"/>
    <property type="match status" value="1"/>
</dbReference>
<dbReference type="SMART" id="SM00225">
    <property type="entry name" value="BTB"/>
    <property type="match status" value="1"/>
</dbReference>
<dbReference type="PANTHER" id="PTHR45632:SF3">
    <property type="entry name" value="KELCH-LIKE PROTEIN 32"/>
    <property type="match status" value="1"/>
</dbReference>
<reference evidence="6" key="1">
    <citation type="submission" date="2013-02" db="EMBL/GenBank/DDBJ databases">
        <authorList>
            <person name="Hughes D."/>
        </authorList>
    </citation>
    <scope>NUCLEOTIDE SEQUENCE</scope>
    <source>
        <strain>Durham</strain>
        <strain evidence="6">NC isolate 2 -- Noor lab</strain>
    </source>
</reference>
<dbReference type="PROSITE" id="PS50097">
    <property type="entry name" value="BTB"/>
    <property type="match status" value="1"/>
</dbReference>
<organism evidence="5 6">
    <name type="scientific">Megaselia scalaris</name>
    <name type="common">Humpbacked fly</name>
    <name type="synonym">Phora scalaris</name>
    <dbReference type="NCBI Taxonomy" id="36166"/>
    <lineage>
        <taxon>Eukaryota</taxon>
        <taxon>Metazoa</taxon>
        <taxon>Ecdysozoa</taxon>
        <taxon>Arthropoda</taxon>
        <taxon>Hexapoda</taxon>
        <taxon>Insecta</taxon>
        <taxon>Pterygota</taxon>
        <taxon>Neoptera</taxon>
        <taxon>Endopterygota</taxon>
        <taxon>Diptera</taxon>
        <taxon>Brachycera</taxon>
        <taxon>Muscomorpha</taxon>
        <taxon>Platypezoidea</taxon>
        <taxon>Phoridae</taxon>
        <taxon>Megaseliini</taxon>
        <taxon>Megaselia</taxon>
    </lineage>
</organism>
<accession>T1GJ61</accession>
<keyword evidence="1" id="KW-0880">Kelch repeat</keyword>
<keyword evidence="3" id="KW-0472">Membrane</keyword>
<evidence type="ECO:0000256" key="3">
    <source>
        <dbReference type="SAM" id="Phobius"/>
    </source>
</evidence>
<dbReference type="CDD" id="cd14733">
    <property type="entry name" value="BACK"/>
    <property type="match status" value="1"/>
</dbReference>
<protein>
    <recommendedName>
        <fullName evidence="4">BTB domain-containing protein</fullName>
    </recommendedName>
</protein>
<keyword evidence="6" id="KW-1185">Reference proteome</keyword>
<dbReference type="AlphaFoldDB" id="T1GJ61"/>